<proteinExistence type="predicted"/>
<dbReference type="Gramene" id="CDF39443">
    <property type="protein sequence ID" value="CDF39443"/>
    <property type="gene ID" value="CHC_T00010133001"/>
</dbReference>
<evidence type="ECO:0000313" key="7">
    <source>
        <dbReference type="Proteomes" id="UP000012073"/>
    </source>
</evidence>
<dbReference type="PhylomeDB" id="R7QNU2"/>
<keyword evidence="4" id="KW-0408">Iron</keyword>
<keyword evidence="6" id="KW-0575">Peroxidase</keyword>
<keyword evidence="7" id="KW-1185">Reference proteome</keyword>
<dbReference type="InterPro" id="IPR010255">
    <property type="entry name" value="Haem_peroxidase_sf"/>
</dbReference>
<keyword evidence="6" id="KW-0560">Oxidoreductase</keyword>
<evidence type="ECO:0000256" key="2">
    <source>
        <dbReference type="ARBA" id="ARBA00022525"/>
    </source>
</evidence>
<feature type="signal peptide" evidence="5">
    <location>
        <begin position="1"/>
        <end position="22"/>
    </location>
</feature>
<dbReference type="EMBL" id="HG002032">
    <property type="protein sequence ID" value="CDF39443.1"/>
    <property type="molecule type" value="Genomic_DNA"/>
</dbReference>
<keyword evidence="2" id="KW-0964">Secreted</keyword>
<evidence type="ECO:0000256" key="3">
    <source>
        <dbReference type="ARBA" id="ARBA00023180"/>
    </source>
</evidence>
<keyword evidence="4" id="KW-0349">Heme</keyword>
<dbReference type="RefSeq" id="XP_005719354.1">
    <property type="nucleotide sequence ID" value="XM_005719297.1"/>
</dbReference>
<keyword evidence="4" id="KW-0479">Metal-binding</keyword>
<dbReference type="AlphaFoldDB" id="R7QNU2"/>
<name>R7QNU2_CHOCR</name>
<dbReference type="GO" id="GO:0020037">
    <property type="term" value="F:heme binding"/>
    <property type="evidence" value="ECO:0007669"/>
    <property type="project" value="InterPro"/>
</dbReference>
<comment type="subcellular location">
    <subcellularLocation>
        <location evidence="1">Secreted</location>
    </subcellularLocation>
</comment>
<dbReference type="GO" id="GO:0046872">
    <property type="term" value="F:metal ion binding"/>
    <property type="evidence" value="ECO:0007669"/>
    <property type="project" value="UniProtKB-KW"/>
</dbReference>
<feature type="chain" id="PRO_5004454649" evidence="5">
    <location>
        <begin position="23"/>
        <end position="703"/>
    </location>
</feature>
<dbReference type="GO" id="GO:0005576">
    <property type="term" value="C:extracellular region"/>
    <property type="evidence" value="ECO:0007669"/>
    <property type="project" value="UniProtKB-SubCell"/>
</dbReference>
<dbReference type="InterPro" id="IPR019791">
    <property type="entry name" value="Haem_peroxidase_animal"/>
</dbReference>
<dbReference type="Proteomes" id="UP000012073">
    <property type="component" value="Unassembled WGS sequence"/>
</dbReference>
<dbReference type="PANTHER" id="PTHR11475:SF4">
    <property type="entry name" value="CHORION PEROXIDASE"/>
    <property type="match status" value="1"/>
</dbReference>
<dbReference type="InterPro" id="IPR037120">
    <property type="entry name" value="Haem_peroxidase_sf_animal"/>
</dbReference>
<dbReference type="Gene3D" id="1.10.640.10">
    <property type="entry name" value="Haem peroxidase domain superfamily, animal type"/>
    <property type="match status" value="1"/>
</dbReference>
<dbReference type="OrthoDB" id="823504at2759"/>
<evidence type="ECO:0000256" key="4">
    <source>
        <dbReference type="PIRSR" id="PIRSR619791-2"/>
    </source>
</evidence>
<dbReference type="KEGG" id="ccp:CHC_T00010133001"/>
<protein>
    <submittedName>
        <fullName evidence="6">Animal heme peroxidase homologue</fullName>
    </submittedName>
</protein>
<dbReference type="GeneID" id="17327073"/>
<dbReference type="PRINTS" id="PR00457">
    <property type="entry name" value="ANPEROXIDASE"/>
</dbReference>
<reference evidence="7" key="1">
    <citation type="journal article" date="2013" name="Proc. Natl. Acad. Sci. U.S.A.">
        <title>Genome structure and metabolic features in the red seaweed Chondrus crispus shed light on evolution of the Archaeplastida.</title>
        <authorList>
            <person name="Collen J."/>
            <person name="Porcel B."/>
            <person name="Carre W."/>
            <person name="Ball S.G."/>
            <person name="Chaparro C."/>
            <person name="Tonon T."/>
            <person name="Barbeyron T."/>
            <person name="Michel G."/>
            <person name="Noel B."/>
            <person name="Valentin K."/>
            <person name="Elias M."/>
            <person name="Artiguenave F."/>
            <person name="Arun A."/>
            <person name="Aury J.M."/>
            <person name="Barbosa-Neto J.F."/>
            <person name="Bothwell J.H."/>
            <person name="Bouget F.Y."/>
            <person name="Brillet L."/>
            <person name="Cabello-Hurtado F."/>
            <person name="Capella-Gutierrez S."/>
            <person name="Charrier B."/>
            <person name="Cladiere L."/>
            <person name="Cock J.M."/>
            <person name="Coelho S.M."/>
            <person name="Colleoni C."/>
            <person name="Czjzek M."/>
            <person name="Da Silva C."/>
            <person name="Delage L."/>
            <person name="Denoeud F."/>
            <person name="Deschamps P."/>
            <person name="Dittami S.M."/>
            <person name="Gabaldon T."/>
            <person name="Gachon C.M."/>
            <person name="Groisillier A."/>
            <person name="Herve C."/>
            <person name="Jabbari K."/>
            <person name="Katinka M."/>
            <person name="Kloareg B."/>
            <person name="Kowalczyk N."/>
            <person name="Labadie K."/>
            <person name="Leblanc C."/>
            <person name="Lopez P.J."/>
            <person name="McLachlan D.H."/>
            <person name="Meslet-Cladiere L."/>
            <person name="Moustafa A."/>
            <person name="Nehr Z."/>
            <person name="Nyvall Collen P."/>
            <person name="Panaud O."/>
            <person name="Partensky F."/>
            <person name="Poulain J."/>
            <person name="Rensing S.A."/>
            <person name="Rousvoal S."/>
            <person name="Samson G."/>
            <person name="Symeonidi A."/>
            <person name="Weissenbach J."/>
            <person name="Zambounis A."/>
            <person name="Wincker P."/>
            <person name="Boyen C."/>
        </authorList>
    </citation>
    <scope>NUCLEOTIDE SEQUENCE [LARGE SCALE GENOMIC DNA]</scope>
    <source>
        <strain evidence="7">cv. Stackhouse</strain>
    </source>
</reference>
<feature type="binding site" description="axial binding residue" evidence="4">
    <location>
        <position position="487"/>
    </location>
    <ligand>
        <name>heme b</name>
        <dbReference type="ChEBI" id="CHEBI:60344"/>
    </ligand>
    <ligandPart>
        <name>Fe</name>
        <dbReference type="ChEBI" id="CHEBI:18248"/>
    </ligandPart>
</feature>
<dbReference type="GO" id="GO:0006979">
    <property type="term" value="P:response to oxidative stress"/>
    <property type="evidence" value="ECO:0007669"/>
    <property type="project" value="InterPro"/>
</dbReference>
<keyword evidence="3" id="KW-0325">Glycoprotein</keyword>
<keyword evidence="5" id="KW-0732">Signal</keyword>
<evidence type="ECO:0000256" key="1">
    <source>
        <dbReference type="ARBA" id="ARBA00004613"/>
    </source>
</evidence>
<accession>R7QNU2</accession>
<evidence type="ECO:0000313" key="6">
    <source>
        <dbReference type="EMBL" id="CDF39443.1"/>
    </source>
</evidence>
<dbReference type="SUPFAM" id="SSF48113">
    <property type="entry name" value="Heme-dependent peroxidases"/>
    <property type="match status" value="1"/>
</dbReference>
<dbReference type="PROSITE" id="PS50292">
    <property type="entry name" value="PEROXIDASE_3"/>
    <property type="match status" value="1"/>
</dbReference>
<dbReference type="PANTHER" id="PTHR11475">
    <property type="entry name" value="OXIDASE/PEROXIDASE"/>
    <property type="match status" value="1"/>
</dbReference>
<evidence type="ECO:0000256" key="5">
    <source>
        <dbReference type="SAM" id="SignalP"/>
    </source>
</evidence>
<organism evidence="6 7">
    <name type="scientific">Chondrus crispus</name>
    <name type="common">Carrageen Irish moss</name>
    <name type="synonym">Polymorpha crispa</name>
    <dbReference type="NCBI Taxonomy" id="2769"/>
    <lineage>
        <taxon>Eukaryota</taxon>
        <taxon>Rhodophyta</taxon>
        <taxon>Florideophyceae</taxon>
        <taxon>Rhodymeniophycidae</taxon>
        <taxon>Gigartinales</taxon>
        <taxon>Gigartinaceae</taxon>
        <taxon>Chondrus</taxon>
    </lineage>
</organism>
<dbReference type="GO" id="GO:0004601">
    <property type="term" value="F:peroxidase activity"/>
    <property type="evidence" value="ECO:0007669"/>
    <property type="project" value="UniProtKB-KW"/>
</dbReference>
<dbReference type="Pfam" id="PF03098">
    <property type="entry name" value="An_peroxidase"/>
    <property type="match status" value="1"/>
</dbReference>
<gene>
    <name evidence="6" type="ORF">CHC_T00010133001</name>
</gene>
<sequence>MAILAILCLGTLLLNHVFPSSASPMNLESLFGGKVISHKKVGIMKVNLAIRSFRFPDIVPLLFGNQILSVEKHGSLLEIHHNSEKRTELFPIKRKSPKRHIVAFVFKQSSLDVYPVPMENTVLISRLILVSAHFAELHMWLVSQGVYSHVQRYKQRLHATSLLRDFADNAQRSLGVKSCGKRPTVSGLCNNRENTISGVTIQPFRQDVREKRKPTSFILKWSPSPRFLSNKLFLAKKQIHAPQNTNALMIFFGQFIDHELTATPLEEIDEERQAPMPHPGSDKMMSFTRSAILRFDYAKCCKEYSTDRVWKGEPFNTLTSFIDGGAIYGSDNLRAITLRSFKHGELLLKQREGEQNLPVNNNKDLAFHLENESDGREKTLFVAGDGRANENPFLLSIHTLFAREHNRVCGLIRQWTSTRRSKKRTKDEWIYHQARLIVIAELQSITFNEFVPAMLGKDALGEYNGYNPSVDARLSTSHAAFAYRWGHSGVPETFDIKTRKGKTVRRSLKDLFFGTKLFDSHGLDNVILAAMNTPASNIDLKISDSLRDFLFNPNEQGILDLVALNIQRSRDLGIPSYKALQKIFKTGKGLENIHPDLRRKLLDVYGDEKKIDAFVGGLAETAQEGSLLGPLLHAINVDQFKRLRDGDRFYYENINWHRYVVDMPLVQKIMEHKIRFGDVIRANTKVKPSDIGDRETTFTTHLG</sequence>